<feature type="compositionally biased region" description="Basic and acidic residues" evidence="1">
    <location>
        <begin position="54"/>
        <end position="64"/>
    </location>
</feature>
<gene>
    <name evidence="2" type="ORF">Tci_932042</name>
</gene>
<evidence type="ECO:0000313" key="2">
    <source>
        <dbReference type="EMBL" id="GFD60073.1"/>
    </source>
</evidence>
<accession>A0A699XLF8</accession>
<comment type="caution">
    <text evidence="2">The sequence shown here is derived from an EMBL/GenBank/DDBJ whole genome shotgun (WGS) entry which is preliminary data.</text>
</comment>
<evidence type="ECO:0000256" key="1">
    <source>
        <dbReference type="SAM" id="MobiDB-lite"/>
    </source>
</evidence>
<organism evidence="2">
    <name type="scientific">Tanacetum cinerariifolium</name>
    <name type="common">Dalmatian daisy</name>
    <name type="synonym">Chrysanthemum cinerariifolium</name>
    <dbReference type="NCBI Taxonomy" id="118510"/>
    <lineage>
        <taxon>Eukaryota</taxon>
        <taxon>Viridiplantae</taxon>
        <taxon>Streptophyta</taxon>
        <taxon>Embryophyta</taxon>
        <taxon>Tracheophyta</taxon>
        <taxon>Spermatophyta</taxon>
        <taxon>Magnoliopsida</taxon>
        <taxon>eudicotyledons</taxon>
        <taxon>Gunneridae</taxon>
        <taxon>Pentapetalae</taxon>
        <taxon>asterids</taxon>
        <taxon>campanulids</taxon>
        <taxon>Asterales</taxon>
        <taxon>Asteraceae</taxon>
        <taxon>Asteroideae</taxon>
        <taxon>Anthemideae</taxon>
        <taxon>Anthemidinae</taxon>
        <taxon>Tanacetum</taxon>
    </lineage>
</organism>
<proteinExistence type="predicted"/>
<dbReference type="EMBL" id="BKCJ011873135">
    <property type="protein sequence ID" value="GFD60073.1"/>
    <property type="molecule type" value="Genomic_DNA"/>
</dbReference>
<reference evidence="2" key="1">
    <citation type="journal article" date="2019" name="Sci. Rep.">
        <title>Draft genome of Tanacetum cinerariifolium, the natural source of mosquito coil.</title>
        <authorList>
            <person name="Yamashiro T."/>
            <person name="Shiraishi A."/>
            <person name="Satake H."/>
            <person name="Nakayama K."/>
        </authorList>
    </citation>
    <scope>NUCLEOTIDE SEQUENCE</scope>
</reference>
<protein>
    <submittedName>
        <fullName evidence="2">Uncharacterized protein</fullName>
    </submittedName>
</protein>
<sequence>SASTATKWTVDNDQRTLVASMPNSPQHDAFARQTPGFPAQFYTTPGKATDDEEKGEKEIAEYRQRGARNQNEPTPTSPVDK</sequence>
<feature type="non-terminal residue" evidence="2">
    <location>
        <position position="81"/>
    </location>
</feature>
<feature type="non-terminal residue" evidence="2">
    <location>
        <position position="1"/>
    </location>
</feature>
<feature type="region of interest" description="Disordered" evidence="1">
    <location>
        <begin position="22"/>
        <end position="81"/>
    </location>
</feature>
<dbReference type="AlphaFoldDB" id="A0A699XLF8"/>
<name>A0A699XLF8_TANCI</name>